<evidence type="ECO:0000256" key="1">
    <source>
        <dbReference type="ARBA" id="ARBA00022649"/>
    </source>
</evidence>
<sequence length="218" mass="24977">MDRIKTAVYRMTHIENIPHILEFGITQKNSKNANPNFVKVGDLSLIDNRDNKMVIIDNGDFLNINSKSIKLGDFIPFYFGIKMPMLYIIQIGGNFVEKATKPEDIIYLVCSIDKIIEAGLDFYFSDGHGTNNYTSFYDKSKIHTLNEIIDWNSIKAQYWAGNENLNIKRKKQAEFLISDDLNPELIIGFGCYNETAKNILVEMGVEESRVKVIPKGYF</sequence>
<feature type="active site" evidence="6">
    <location>
        <position position="174"/>
    </location>
</feature>
<dbReference type="GO" id="GO:0016779">
    <property type="term" value="F:nucleotidyltransferase activity"/>
    <property type="evidence" value="ECO:0007669"/>
    <property type="project" value="UniProtKB-UniRule"/>
</dbReference>
<reference evidence="8 9" key="1">
    <citation type="submission" date="2019-07" db="EMBL/GenBank/DDBJ databases">
        <title>Novel species of Flavobacterium.</title>
        <authorList>
            <person name="Liu Q."/>
            <person name="Xin Y.-H."/>
        </authorList>
    </citation>
    <scope>NUCLEOTIDE SEQUENCE [LARGE SCALE GENOMIC DNA]</scope>
    <source>
        <strain evidence="8 9">LB1R34</strain>
    </source>
</reference>
<comment type="similarity">
    <text evidence="6">Belongs to the DarT ADP-ribosyltransferase family.</text>
</comment>
<evidence type="ECO:0000256" key="2">
    <source>
        <dbReference type="ARBA" id="ARBA00022676"/>
    </source>
</evidence>
<comment type="caution">
    <text evidence="8">The sequence shown here is derived from an EMBL/GenBank/DDBJ whole genome shotgun (WGS) entry which is preliminary data.</text>
</comment>
<name>A0A553E385_9FLAO</name>
<dbReference type="Proteomes" id="UP000316371">
    <property type="component" value="Unassembled WGS sequence"/>
</dbReference>
<keyword evidence="3 6" id="KW-0808">Transferase</keyword>
<gene>
    <name evidence="8" type="ORF">FNW21_09430</name>
</gene>
<accession>A0A553E385</accession>
<dbReference type="GO" id="GO:0016757">
    <property type="term" value="F:glycosyltransferase activity"/>
    <property type="evidence" value="ECO:0007669"/>
    <property type="project" value="UniProtKB-UniRule"/>
</dbReference>
<dbReference type="Pfam" id="PF14487">
    <property type="entry name" value="DarT"/>
    <property type="match status" value="1"/>
</dbReference>
<evidence type="ECO:0000313" key="8">
    <source>
        <dbReference type="EMBL" id="TRX39501.1"/>
    </source>
</evidence>
<keyword evidence="5 6" id="KW-0238">DNA-binding</keyword>
<comment type="catalytic activity">
    <reaction evidence="6">
        <text>a thymidine in DNA + NAD(+) = an N-(ADP-alpha-D-ribosyl)-thymidine in DNA + nicotinamide + H(+)</text>
        <dbReference type="Rhea" id="RHEA:71651"/>
        <dbReference type="Rhea" id="RHEA-COMP:13556"/>
        <dbReference type="Rhea" id="RHEA-COMP:18051"/>
        <dbReference type="ChEBI" id="CHEBI:15378"/>
        <dbReference type="ChEBI" id="CHEBI:17154"/>
        <dbReference type="ChEBI" id="CHEBI:57540"/>
        <dbReference type="ChEBI" id="CHEBI:137386"/>
        <dbReference type="ChEBI" id="CHEBI:191199"/>
    </reaction>
</comment>
<evidence type="ECO:0000259" key="7">
    <source>
        <dbReference type="PROSITE" id="PS52018"/>
    </source>
</evidence>
<feature type="domain" description="DarT" evidence="7">
    <location>
        <begin position="6"/>
        <end position="218"/>
    </location>
</feature>
<evidence type="ECO:0000256" key="4">
    <source>
        <dbReference type="ARBA" id="ARBA00022695"/>
    </source>
</evidence>
<keyword evidence="1 6" id="KW-1277">Toxin-antitoxin system</keyword>
<dbReference type="PROSITE" id="PS52018">
    <property type="entry name" value="DART"/>
    <property type="match status" value="1"/>
</dbReference>
<dbReference type="RefSeq" id="WP_144256491.1">
    <property type="nucleotide sequence ID" value="NZ_VJZT01000008.1"/>
</dbReference>
<evidence type="ECO:0000313" key="9">
    <source>
        <dbReference type="Proteomes" id="UP000316371"/>
    </source>
</evidence>
<evidence type="ECO:0000256" key="6">
    <source>
        <dbReference type="PROSITE-ProRule" id="PRU01362"/>
    </source>
</evidence>
<keyword evidence="4 6" id="KW-0548">Nucleotidyltransferase</keyword>
<evidence type="ECO:0000256" key="5">
    <source>
        <dbReference type="ARBA" id="ARBA00023125"/>
    </source>
</evidence>
<organism evidence="8 9">
    <name type="scientific">Flavobacterium restrictum</name>
    <dbReference type="NCBI Taxonomy" id="2594428"/>
    <lineage>
        <taxon>Bacteria</taxon>
        <taxon>Pseudomonadati</taxon>
        <taxon>Bacteroidota</taxon>
        <taxon>Flavobacteriia</taxon>
        <taxon>Flavobacteriales</taxon>
        <taxon>Flavobacteriaceae</taxon>
        <taxon>Flavobacterium</taxon>
    </lineage>
</organism>
<feature type="binding site" evidence="6">
    <location>
        <begin position="10"/>
        <end position="12"/>
    </location>
    <ligand>
        <name>NAD(+)</name>
        <dbReference type="ChEBI" id="CHEBI:57540"/>
    </ligand>
</feature>
<dbReference type="EMBL" id="VJZT01000008">
    <property type="protein sequence ID" value="TRX39501.1"/>
    <property type="molecule type" value="Genomic_DNA"/>
</dbReference>
<dbReference type="AlphaFoldDB" id="A0A553E385"/>
<feature type="active site" description="Proton acceptor" evidence="6">
    <location>
        <position position="49"/>
    </location>
</feature>
<dbReference type="OrthoDB" id="9813972at2"/>
<dbReference type="InterPro" id="IPR029494">
    <property type="entry name" value="DarT"/>
</dbReference>
<evidence type="ECO:0000256" key="3">
    <source>
        <dbReference type="ARBA" id="ARBA00022679"/>
    </source>
</evidence>
<feature type="binding site" evidence="6">
    <location>
        <position position="49"/>
    </location>
    <ligand>
        <name>NAD(+)</name>
        <dbReference type="ChEBI" id="CHEBI:57540"/>
    </ligand>
</feature>
<keyword evidence="2 6" id="KW-0328">Glycosyltransferase</keyword>
<comment type="caution">
    <text evidence="6">Lacks conserved residue(s) required for the propagation of feature annotation.</text>
</comment>
<proteinExistence type="inferred from homology"/>
<protein>
    <submittedName>
        <fullName evidence="8">DUF4433 domain-containing protein</fullName>
    </submittedName>
</protein>
<keyword evidence="9" id="KW-1185">Reference proteome</keyword>
<dbReference type="GO" id="GO:0003677">
    <property type="term" value="F:DNA binding"/>
    <property type="evidence" value="ECO:0007669"/>
    <property type="project" value="UniProtKB-UniRule"/>
</dbReference>